<dbReference type="GO" id="GO:0009055">
    <property type="term" value="F:electron transfer activity"/>
    <property type="evidence" value="ECO:0007669"/>
    <property type="project" value="InterPro"/>
</dbReference>
<gene>
    <name evidence="1" type="ORF">HDG41_000481</name>
</gene>
<dbReference type="Gene3D" id="1.10.760.10">
    <property type="entry name" value="Cytochrome c-like domain"/>
    <property type="match status" value="1"/>
</dbReference>
<dbReference type="InterPro" id="IPR036909">
    <property type="entry name" value="Cyt_c-like_dom_sf"/>
</dbReference>
<evidence type="ECO:0000313" key="2">
    <source>
        <dbReference type="Proteomes" id="UP000592820"/>
    </source>
</evidence>
<sequence>MAPAIGGRAAPDNLIRVTLDGIGSPARPELGTMPAYHDSLNDAQVAELVSYLRAQFAGGEPAWRDVAANVARIRAEPREQ</sequence>
<dbReference type="AlphaFoldDB" id="A0A7W8P121"/>
<proteinExistence type="predicted"/>
<comment type="caution">
    <text evidence="1">The sequence shown here is derived from an EMBL/GenBank/DDBJ whole genome shotgun (WGS) entry which is preliminary data.</text>
</comment>
<dbReference type="Proteomes" id="UP000592820">
    <property type="component" value="Unassembled WGS sequence"/>
</dbReference>
<evidence type="ECO:0000313" key="1">
    <source>
        <dbReference type="EMBL" id="MBB5398445.1"/>
    </source>
</evidence>
<name>A0A7W8P121_9BURK</name>
<organism evidence="1 2">
    <name type="scientific">Paraburkholderia youngii</name>
    <dbReference type="NCBI Taxonomy" id="2782701"/>
    <lineage>
        <taxon>Bacteria</taxon>
        <taxon>Pseudomonadati</taxon>
        <taxon>Pseudomonadota</taxon>
        <taxon>Betaproteobacteria</taxon>
        <taxon>Burkholderiales</taxon>
        <taxon>Burkholderiaceae</taxon>
        <taxon>Paraburkholderia</taxon>
    </lineage>
</organism>
<dbReference type="EMBL" id="JACHDE010000001">
    <property type="protein sequence ID" value="MBB5398445.1"/>
    <property type="molecule type" value="Genomic_DNA"/>
</dbReference>
<dbReference type="GO" id="GO:0020037">
    <property type="term" value="F:heme binding"/>
    <property type="evidence" value="ECO:0007669"/>
    <property type="project" value="InterPro"/>
</dbReference>
<protein>
    <submittedName>
        <fullName evidence="1">Mono/diheme cytochrome c family protein</fullName>
    </submittedName>
</protein>
<accession>A0A7W8P121</accession>
<dbReference type="SUPFAM" id="SSF46626">
    <property type="entry name" value="Cytochrome c"/>
    <property type="match status" value="1"/>
</dbReference>
<reference evidence="1 2" key="1">
    <citation type="submission" date="2020-08" db="EMBL/GenBank/DDBJ databases">
        <title>Genomic Encyclopedia of Type Strains, Phase IV (KMG-V): Genome sequencing to study the core and pangenomes of soil and plant-associated prokaryotes.</title>
        <authorList>
            <person name="Whitman W."/>
        </authorList>
    </citation>
    <scope>NUCLEOTIDE SEQUENCE [LARGE SCALE GENOMIC DNA]</scope>
    <source>
        <strain evidence="1 2">JPY162</strain>
    </source>
</reference>